<dbReference type="GO" id="GO:0005737">
    <property type="term" value="C:cytoplasm"/>
    <property type="evidence" value="ECO:0007669"/>
    <property type="project" value="TreeGrafter"/>
</dbReference>
<accession>A0A3Q2E4D2</accession>
<reference evidence="1" key="2">
    <citation type="submission" date="2025-09" db="UniProtKB">
        <authorList>
            <consortium name="Ensembl"/>
        </authorList>
    </citation>
    <scope>IDENTIFICATION</scope>
</reference>
<dbReference type="InterPro" id="IPR013877">
    <property type="entry name" value="YAP-bd/ALF4/Glomulin"/>
</dbReference>
<dbReference type="Pfam" id="PF08568">
    <property type="entry name" value="Kinetochor_Ybp2"/>
    <property type="match status" value="1"/>
</dbReference>
<name>A0A3Q2E4D2_CYPVA</name>
<dbReference type="InterPro" id="IPR019516">
    <property type="entry name" value="Glomulin/ALF4"/>
</dbReference>
<dbReference type="AlphaFoldDB" id="A0A3Q2E4D2"/>
<proteinExistence type="predicted"/>
<dbReference type="Ensembl" id="ENSCVAT00000029233.1">
    <property type="protein sequence ID" value="ENSCVAP00000026214.1"/>
    <property type="gene ID" value="ENSCVAG00000011788.1"/>
</dbReference>
<keyword evidence="2" id="KW-1185">Reference proteome</keyword>
<dbReference type="GeneTree" id="ENSGT00390000018446"/>
<organism evidence="1 2">
    <name type="scientific">Cyprinodon variegatus</name>
    <name type="common">Sheepshead minnow</name>
    <dbReference type="NCBI Taxonomy" id="28743"/>
    <lineage>
        <taxon>Eukaryota</taxon>
        <taxon>Metazoa</taxon>
        <taxon>Chordata</taxon>
        <taxon>Craniata</taxon>
        <taxon>Vertebrata</taxon>
        <taxon>Euteleostomi</taxon>
        <taxon>Actinopterygii</taxon>
        <taxon>Neopterygii</taxon>
        <taxon>Teleostei</taxon>
        <taxon>Neoteleostei</taxon>
        <taxon>Acanthomorphata</taxon>
        <taxon>Ovalentaria</taxon>
        <taxon>Atherinomorphae</taxon>
        <taxon>Cyprinodontiformes</taxon>
        <taxon>Cyprinodontidae</taxon>
        <taxon>Cyprinodon</taxon>
    </lineage>
</organism>
<sequence length="395" mass="45393">LFQLEENRAACLGLTLSALQQQLSRLPVPFTLQQEEADEHGLCHCCIALAMFAKAFIDDLKRKEENCHPTAEEEAMKAEILKCMRSLKEPLLEAELNQNKKSTLWLFAAEIMQVSLPAIKEPIPGLLLFSSLKKFPMIDTSLSKESLACLAYLLFVQLITIDMFPAVFPVFILQCNMDHINQLLSKKESHLLKGLALFSKSLEKVEDDSLPVGLLDLKSFYNAPQVLTDCPFQHLRESGLKIFQLFINKLDVEAKHKFFCMLKTSHHAGVEGYIVKNIRNQMMESLNLLRYLLMQFQANMWEDFCRIKDDYLRMLRVSISMSRAYYSAEMKALKEDQRLKAKAKEKAKSTRLLRPITVKHDKLPHMSPEIQHQVLQSALVTFDLMESLIVRIDEI</sequence>
<dbReference type="PANTHER" id="PTHR15430:SF1">
    <property type="entry name" value="GLOMULIN"/>
    <property type="match status" value="1"/>
</dbReference>
<evidence type="ECO:0000313" key="2">
    <source>
        <dbReference type="Proteomes" id="UP000265020"/>
    </source>
</evidence>
<evidence type="ECO:0000313" key="1">
    <source>
        <dbReference type="Ensembl" id="ENSCVAP00000026214.1"/>
    </source>
</evidence>
<protein>
    <submittedName>
        <fullName evidence="1">Glomulin, FKBP associated protein b</fullName>
    </submittedName>
</protein>
<reference evidence="1" key="1">
    <citation type="submission" date="2025-08" db="UniProtKB">
        <authorList>
            <consortium name="Ensembl"/>
        </authorList>
    </citation>
    <scope>IDENTIFICATION</scope>
</reference>
<dbReference type="GO" id="GO:0055105">
    <property type="term" value="F:ubiquitin-protein transferase inhibitor activity"/>
    <property type="evidence" value="ECO:0007669"/>
    <property type="project" value="TreeGrafter"/>
</dbReference>
<dbReference type="Proteomes" id="UP000265020">
    <property type="component" value="Unassembled WGS sequence"/>
</dbReference>
<dbReference type="PANTHER" id="PTHR15430">
    <property type="entry name" value="GLOMULIN"/>
    <property type="match status" value="1"/>
</dbReference>